<evidence type="ECO:0000256" key="1">
    <source>
        <dbReference type="SAM" id="MobiDB-lite"/>
    </source>
</evidence>
<accession>C1MZS2</accession>
<dbReference type="AlphaFoldDB" id="C1MZS2"/>
<name>C1MZS2_MICPC</name>
<sequence>MHAVAIVVADTEDAANAHAIPLVRARYATVAEVAPDAFQVERRWELAAEEGILWRGVVGGGRVVCPHVHVFVDVPTLTDDLLSFWVRGIKIVSLSIAATINTDLGEWLATTLPRYASADLEVLDLGTSLILDPTRVRAMLRALPKLRVLLFSARGFVGECENNETGCVFVGMDDHPCLEHVRLSPSLRRSTLDFELAALINACASLKAVDFVEIPPPFPFKRNELAFIKGLTHAYTTMRALHEEGDNAWVTNILDDNEWIKMVRGWKAHEKNKAAAAAAAAAAATAAEEAAAAGAGEAMITNADDDNEEESAAKVIDEVIGSNNRSDALKKVDKYPWEEENGGGGATRPSSRAPLKVKVVKASLREVTNAPATESAPVPGPVKIARKISPPSPMRELSMPSPMKETGNPNA</sequence>
<evidence type="ECO:0000313" key="3">
    <source>
        <dbReference type="Proteomes" id="UP000001876"/>
    </source>
</evidence>
<keyword evidence="3" id="KW-1185">Reference proteome</keyword>
<reference evidence="2 3" key="1">
    <citation type="journal article" date="2009" name="Science">
        <title>Green evolution and dynamic adaptations revealed by genomes of the marine picoeukaryotes Micromonas.</title>
        <authorList>
            <person name="Worden A.Z."/>
            <person name="Lee J.H."/>
            <person name="Mock T."/>
            <person name="Rouze P."/>
            <person name="Simmons M.P."/>
            <person name="Aerts A.L."/>
            <person name="Allen A.E."/>
            <person name="Cuvelier M.L."/>
            <person name="Derelle E."/>
            <person name="Everett M.V."/>
            <person name="Foulon E."/>
            <person name="Grimwood J."/>
            <person name="Gundlach H."/>
            <person name="Henrissat B."/>
            <person name="Napoli C."/>
            <person name="McDonald S.M."/>
            <person name="Parker M.S."/>
            <person name="Rombauts S."/>
            <person name="Salamov A."/>
            <person name="Von Dassow P."/>
            <person name="Badger J.H."/>
            <person name="Coutinho P.M."/>
            <person name="Demir E."/>
            <person name="Dubchak I."/>
            <person name="Gentemann C."/>
            <person name="Eikrem W."/>
            <person name="Gready J.E."/>
            <person name="John U."/>
            <person name="Lanier W."/>
            <person name="Lindquist E.A."/>
            <person name="Lucas S."/>
            <person name="Mayer K.F."/>
            <person name="Moreau H."/>
            <person name="Not F."/>
            <person name="Otillar R."/>
            <person name="Panaud O."/>
            <person name="Pangilinan J."/>
            <person name="Paulsen I."/>
            <person name="Piegu B."/>
            <person name="Poliakov A."/>
            <person name="Robbens S."/>
            <person name="Schmutz J."/>
            <person name="Toulza E."/>
            <person name="Wyss T."/>
            <person name="Zelensky A."/>
            <person name="Zhou K."/>
            <person name="Armbrust E.V."/>
            <person name="Bhattacharya D."/>
            <person name="Goodenough U.W."/>
            <person name="Van de Peer Y."/>
            <person name="Grigoriev I.V."/>
        </authorList>
    </citation>
    <scope>NUCLEOTIDE SEQUENCE [LARGE SCALE GENOMIC DNA]</scope>
    <source>
        <strain evidence="2 3">CCMP1545</strain>
    </source>
</reference>
<feature type="region of interest" description="Disordered" evidence="1">
    <location>
        <begin position="334"/>
        <end position="411"/>
    </location>
</feature>
<dbReference type="GeneID" id="9686443"/>
<dbReference type="KEGG" id="mpp:MICPUCDRAFT_60832"/>
<proteinExistence type="predicted"/>
<gene>
    <name evidence="2" type="ORF">MICPUCDRAFT_60832</name>
</gene>
<organism evidence="3">
    <name type="scientific">Micromonas pusilla (strain CCMP1545)</name>
    <name type="common">Picoplanktonic green alga</name>
    <dbReference type="NCBI Taxonomy" id="564608"/>
    <lineage>
        <taxon>Eukaryota</taxon>
        <taxon>Viridiplantae</taxon>
        <taxon>Chlorophyta</taxon>
        <taxon>Mamiellophyceae</taxon>
        <taxon>Mamiellales</taxon>
        <taxon>Mamiellaceae</taxon>
        <taxon>Micromonas</taxon>
    </lineage>
</organism>
<evidence type="ECO:0000313" key="2">
    <source>
        <dbReference type="EMBL" id="EEH54918.1"/>
    </source>
</evidence>
<dbReference type="EMBL" id="GG663743">
    <property type="protein sequence ID" value="EEH54918.1"/>
    <property type="molecule type" value="Genomic_DNA"/>
</dbReference>
<dbReference type="RefSeq" id="XP_003061268.1">
    <property type="nucleotide sequence ID" value="XM_003061222.1"/>
</dbReference>
<dbReference type="Proteomes" id="UP000001876">
    <property type="component" value="Unassembled WGS sequence"/>
</dbReference>
<protein>
    <submittedName>
        <fullName evidence="2">Predicted protein</fullName>
    </submittedName>
</protein>